<reference evidence="8" key="1">
    <citation type="submission" date="2016-11" db="EMBL/GenBank/DDBJ databases">
        <authorList>
            <person name="Varghese N."/>
            <person name="Submissions S."/>
        </authorList>
    </citation>
    <scope>NUCLEOTIDE SEQUENCE [LARGE SCALE GENOMIC DNA]</scope>
    <source>
        <strain evidence="8">UWOS</strain>
    </source>
</reference>
<proteinExistence type="inferred from homology"/>
<evidence type="ECO:0000313" key="8">
    <source>
        <dbReference type="Proteomes" id="UP000184275"/>
    </source>
</evidence>
<evidence type="ECO:0000256" key="6">
    <source>
        <dbReference type="RuleBase" id="RU003862"/>
    </source>
</evidence>
<evidence type="ECO:0000256" key="1">
    <source>
        <dbReference type="ARBA" id="ARBA00001974"/>
    </source>
</evidence>
<organism evidence="7 8">
    <name type="scientific">Fibrobacter intestinalis</name>
    <dbReference type="NCBI Taxonomy" id="28122"/>
    <lineage>
        <taxon>Bacteria</taxon>
        <taxon>Pseudomonadati</taxon>
        <taxon>Fibrobacterota</taxon>
        <taxon>Fibrobacteria</taxon>
        <taxon>Fibrobacterales</taxon>
        <taxon>Fibrobacteraceae</taxon>
        <taxon>Fibrobacter</taxon>
    </lineage>
</organism>
<keyword evidence="4 6" id="KW-0274">FAD</keyword>
<keyword evidence="3 6" id="KW-0285">Flavoprotein</keyword>
<comment type="cofactor">
    <cofactor evidence="1 6">
        <name>FAD</name>
        <dbReference type="ChEBI" id="CHEBI:57692"/>
    </cofactor>
</comment>
<evidence type="ECO:0000256" key="2">
    <source>
        <dbReference type="ARBA" id="ARBA00004777"/>
    </source>
</evidence>
<dbReference type="InterPro" id="IPR029041">
    <property type="entry name" value="FAD-linked_oxidoreductase-like"/>
</dbReference>
<accession>A0A1M6QKG6</accession>
<evidence type="ECO:0000313" key="7">
    <source>
        <dbReference type="EMBL" id="SHK20658.1"/>
    </source>
</evidence>
<dbReference type="GO" id="GO:0035999">
    <property type="term" value="P:tetrahydrofolate interconversion"/>
    <property type="evidence" value="ECO:0007669"/>
    <property type="project" value="UniProtKB-UniPathway"/>
</dbReference>
<protein>
    <recommendedName>
        <fullName evidence="6">Methylenetetrahydrofolate reductase</fullName>
    </recommendedName>
</protein>
<dbReference type="EMBL" id="FRAW01000002">
    <property type="protein sequence ID" value="SHK20658.1"/>
    <property type="molecule type" value="Genomic_DNA"/>
</dbReference>
<comment type="similarity">
    <text evidence="6">Belongs to the methylenetetrahydrofolate reductase family.</text>
</comment>
<dbReference type="AlphaFoldDB" id="A0A1M6QKG6"/>
<dbReference type="Pfam" id="PF02219">
    <property type="entry name" value="MTHFR"/>
    <property type="match status" value="1"/>
</dbReference>
<evidence type="ECO:0000256" key="3">
    <source>
        <dbReference type="ARBA" id="ARBA00022630"/>
    </source>
</evidence>
<keyword evidence="8" id="KW-1185">Reference proteome</keyword>
<dbReference type="Gene3D" id="3.20.20.220">
    <property type="match status" value="1"/>
</dbReference>
<dbReference type="SUPFAM" id="SSF51730">
    <property type="entry name" value="FAD-linked oxidoreductase"/>
    <property type="match status" value="1"/>
</dbReference>
<dbReference type="GO" id="GO:0006555">
    <property type="term" value="P:methionine metabolic process"/>
    <property type="evidence" value="ECO:0007669"/>
    <property type="project" value="InterPro"/>
</dbReference>
<evidence type="ECO:0000256" key="4">
    <source>
        <dbReference type="ARBA" id="ARBA00022827"/>
    </source>
</evidence>
<dbReference type="UniPathway" id="UPA00193"/>
<dbReference type="Proteomes" id="UP000184275">
    <property type="component" value="Unassembled WGS sequence"/>
</dbReference>
<evidence type="ECO:0000256" key="5">
    <source>
        <dbReference type="ARBA" id="ARBA00023002"/>
    </source>
</evidence>
<sequence length="273" mass="31260">MQKFAFTHCFNKKSCYIIRMSFRKPKNIALELVPRTLDGVLAEARESLSSFPFVTSINIPEIRRLPIKSFEPSKHLLESGLVTTPHFRLIDRSEKDLLQKIAVLVEAGLSQVLLIGGDPPKESPDFVPSGLTTLQAVQAVKREFPQLKIYTGLDPYRSSFREELDYARAKRDAGSDGFFTQPFFSVGMLELWLEQLPDAEIWFGIAPVYTERSQNYWERVNKVVFPPNFSFDRDFNTRLARQLLVTISETQQRAYLMPVANGALAYLRDIFEA</sequence>
<dbReference type="InterPro" id="IPR003171">
    <property type="entry name" value="Mehydrof_redctse-like"/>
</dbReference>
<name>A0A1M6QKG6_9BACT</name>
<gene>
    <name evidence="7" type="ORF">SAMN05720469_102135</name>
</gene>
<dbReference type="GO" id="GO:0004489">
    <property type="term" value="F:methylenetetrahydrofolate reductase [NAD(P)H] activity"/>
    <property type="evidence" value="ECO:0007669"/>
    <property type="project" value="InterPro"/>
</dbReference>
<keyword evidence="5 6" id="KW-0560">Oxidoreductase</keyword>
<comment type="pathway">
    <text evidence="2 6">One-carbon metabolism; tetrahydrofolate interconversion.</text>
</comment>